<feature type="transmembrane region" description="Helical" evidence="1">
    <location>
        <begin position="86"/>
        <end position="107"/>
    </location>
</feature>
<accession>A0ABV9JA37</accession>
<evidence type="ECO:0000256" key="1">
    <source>
        <dbReference type="SAM" id="Phobius"/>
    </source>
</evidence>
<dbReference type="EMBL" id="JBHSGD010000002">
    <property type="protein sequence ID" value="MFC4651688.1"/>
    <property type="molecule type" value="Genomic_DNA"/>
</dbReference>
<sequence>MTKKEWIYWTISSLILLLASVLAFLNHGVYSDISFVLLIVGVVVGSFVAPEKGKAKPAATKIYQKFWFWAIIFVILYWFSLNLSGATFVSLMMVMPVYFIILNLLALRYDIRRA</sequence>
<gene>
    <name evidence="2" type="ORF">ACFO26_02065</name>
</gene>
<dbReference type="RefSeq" id="WP_213536626.1">
    <property type="nucleotide sequence ID" value="NZ_BOVQ01000008.1"/>
</dbReference>
<organism evidence="2 3">
    <name type="scientific">Lactococcus nasutitermitis</name>
    <dbReference type="NCBI Taxonomy" id="1652957"/>
    <lineage>
        <taxon>Bacteria</taxon>
        <taxon>Bacillati</taxon>
        <taxon>Bacillota</taxon>
        <taxon>Bacilli</taxon>
        <taxon>Lactobacillales</taxon>
        <taxon>Streptococcaceae</taxon>
        <taxon>Lactococcus</taxon>
    </lineage>
</organism>
<name>A0ABV9JA37_9LACT</name>
<evidence type="ECO:0000313" key="3">
    <source>
        <dbReference type="Proteomes" id="UP001595987"/>
    </source>
</evidence>
<keyword evidence="1" id="KW-0812">Transmembrane</keyword>
<proteinExistence type="predicted"/>
<feature type="transmembrane region" description="Helical" evidence="1">
    <location>
        <begin position="33"/>
        <end position="50"/>
    </location>
</feature>
<keyword evidence="1" id="KW-0472">Membrane</keyword>
<keyword evidence="1" id="KW-1133">Transmembrane helix</keyword>
<comment type="caution">
    <text evidence="2">The sequence shown here is derived from an EMBL/GenBank/DDBJ whole genome shotgun (WGS) entry which is preliminary data.</text>
</comment>
<reference evidence="3" key="1">
    <citation type="journal article" date="2019" name="Int. J. Syst. Evol. Microbiol.">
        <title>The Global Catalogue of Microorganisms (GCM) 10K type strain sequencing project: providing services to taxonomists for standard genome sequencing and annotation.</title>
        <authorList>
            <consortium name="The Broad Institute Genomics Platform"/>
            <consortium name="The Broad Institute Genome Sequencing Center for Infectious Disease"/>
            <person name="Wu L."/>
            <person name="Ma J."/>
        </authorList>
    </citation>
    <scope>NUCLEOTIDE SEQUENCE [LARGE SCALE GENOMIC DNA]</scope>
    <source>
        <strain evidence="3">CCUG 63287</strain>
    </source>
</reference>
<protein>
    <submittedName>
        <fullName evidence="2">Uncharacterized protein</fullName>
    </submittedName>
</protein>
<dbReference type="Proteomes" id="UP001595987">
    <property type="component" value="Unassembled WGS sequence"/>
</dbReference>
<feature type="transmembrane region" description="Helical" evidence="1">
    <location>
        <begin position="7"/>
        <end position="27"/>
    </location>
</feature>
<feature type="transmembrane region" description="Helical" evidence="1">
    <location>
        <begin position="62"/>
        <end position="80"/>
    </location>
</feature>
<keyword evidence="3" id="KW-1185">Reference proteome</keyword>
<evidence type="ECO:0000313" key="2">
    <source>
        <dbReference type="EMBL" id="MFC4651688.1"/>
    </source>
</evidence>